<dbReference type="InterPro" id="IPR027470">
    <property type="entry name" value="Cation_efflux_CTD"/>
</dbReference>
<dbReference type="NCBIfam" id="TIGR01297">
    <property type="entry name" value="CDF"/>
    <property type="match status" value="1"/>
</dbReference>
<keyword evidence="4 9" id="KW-0812">Transmembrane</keyword>
<evidence type="ECO:0000259" key="11">
    <source>
        <dbReference type="Pfam" id="PF16916"/>
    </source>
</evidence>
<dbReference type="InterPro" id="IPR058533">
    <property type="entry name" value="Cation_efflux_TM"/>
</dbReference>
<evidence type="ECO:0000256" key="2">
    <source>
        <dbReference type="ARBA" id="ARBA00008873"/>
    </source>
</evidence>
<feature type="transmembrane region" description="Helical" evidence="9">
    <location>
        <begin position="215"/>
        <end position="238"/>
    </location>
</feature>
<keyword evidence="5" id="KW-0862">Zinc</keyword>
<evidence type="ECO:0000256" key="5">
    <source>
        <dbReference type="ARBA" id="ARBA00022906"/>
    </source>
</evidence>
<dbReference type="InterPro" id="IPR050681">
    <property type="entry name" value="CDF/SLC30A"/>
</dbReference>
<feature type="transmembrane region" description="Helical" evidence="9">
    <location>
        <begin position="244"/>
        <end position="265"/>
    </location>
</feature>
<evidence type="ECO:0000256" key="3">
    <source>
        <dbReference type="ARBA" id="ARBA00022448"/>
    </source>
</evidence>
<accession>A0A7I4Z1B1</accession>
<feature type="transmembrane region" description="Helical" evidence="9">
    <location>
        <begin position="148"/>
        <end position="170"/>
    </location>
</feature>
<dbReference type="OMA" id="AMNILME"/>
<keyword evidence="8 9" id="KW-0472">Membrane</keyword>
<dbReference type="SUPFAM" id="SSF161111">
    <property type="entry name" value="Cation efflux protein transmembrane domain-like"/>
    <property type="match status" value="1"/>
</dbReference>
<organism evidence="12 13">
    <name type="scientific">Haemonchus contortus</name>
    <name type="common">Barber pole worm</name>
    <dbReference type="NCBI Taxonomy" id="6289"/>
    <lineage>
        <taxon>Eukaryota</taxon>
        <taxon>Metazoa</taxon>
        <taxon>Ecdysozoa</taxon>
        <taxon>Nematoda</taxon>
        <taxon>Chromadorea</taxon>
        <taxon>Rhabditida</taxon>
        <taxon>Rhabditina</taxon>
        <taxon>Rhabditomorpha</taxon>
        <taxon>Strongyloidea</taxon>
        <taxon>Trichostrongylidae</taxon>
        <taxon>Haemonchus</taxon>
    </lineage>
</organism>
<dbReference type="PANTHER" id="PTHR11562:SF17">
    <property type="entry name" value="RE54080P-RELATED"/>
    <property type="match status" value="1"/>
</dbReference>
<evidence type="ECO:0000313" key="13">
    <source>
        <dbReference type="WBParaSite" id="HCON_00160780-00001"/>
    </source>
</evidence>
<evidence type="ECO:0000313" key="12">
    <source>
        <dbReference type="Proteomes" id="UP000025227"/>
    </source>
</evidence>
<dbReference type="GO" id="GO:0005385">
    <property type="term" value="F:zinc ion transmembrane transporter activity"/>
    <property type="evidence" value="ECO:0007669"/>
    <property type="project" value="TreeGrafter"/>
</dbReference>
<evidence type="ECO:0000256" key="7">
    <source>
        <dbReference type="ARBA" id="ARBA00023065"/>
    </source>
</evidence>
<name>A0A7I4Z1B1_HAECO</name>
<dbReference type="InterPro" id="IPR002524">
    <property type="entry name" value="Cation_efflux"/>
</dbReference>
<keyword evidence="3" id="KW-0813">Transport</keyword>
<dbReference type="GO" id="GO:0005886">
    <property type="term" value="C:plasma membrane"/>
    <property type="evidence" value="ECO:0007669"/>
    <property type="project" value="TreeGrafter"/>
</dbReference>
<evidence type="ECO:0000259" key="10">
    <source>
        <dbReference type="Pfam" id="PF01545"/>
    </source>
</evidence>
<dbReference type="WBParaSite" id="HCON_00160780-00001">
    <property type="protein sequence ID" value="HCON_00160780-00001"/>
    <property type="gene ID" value="HCON_00160780"/>
</dbReference>
<dbReference type="PANTHER" id="PTHR11562">
    <property type="entry name" value="CATION EFFLUX PROTEIN/ ZINC TRANSPORTER"/>
    <property type="match status" value="1"/>
</dbReference>
<dbReference type="OrthoDB" id="9944568at2759"/>
<dbReference type="Pfam" id="PF16916">
    <property type="entry name" value="ZT_dimer"/>
    <property type="match status" value="1"/>
</dbReference>
<dbReference type="AlphaFoldDB" id="A0A7I4Z1B1"/>
<dbReference type="SUPFAM" id="SSF160240">
    <property type="entry name" value="Cation efflux protein cytoplasmic domain-like"/>
    <property type="match status" value="1"/>
</dbReference>
<evidence type="ECO:0000256" key="8">
    <source>
        <dbReference type="ARBA" id="ARBA00023136"/>
    </source>
</evidence>
<keyword evidence="6 9" id="KW-1133">Transmembrane helix</keyword>
<dbReference type="Pfam" id="PF01545">
    <property type="entry name" value="Cation_efflux"/>
    <property type="match status" value="1"/>
</dbReference>
<feature type="transmembrane region" description="Helical" evidence="9">
    <location>
        <begin position="116"/>
        <end position="136"/>
    </location>
</feature>
<dbReference type="Gene3D" id="1.20.1510.10">
    <property type="entry name" value="Cation efflux protein transmembrane domain"/>
    <property type="match status" value="1"/>
</dbReference>
<feature type="transmembrane region" description="Helical" evidence="9">
    <location>
        <begin position="79"/>
        <end position="96"/>
    </location>
</feature>
<feature type="domain" description="Cation efflux protein transmembrane" evidence="10">
    <location>
        <begin position="46"/>
        <end position="273"/>
    </location>
</feature>
<reference evidence="13" key="1">
    <citation type="submission" date="2020-12" db="UniProtKB">
        <authorList>
            <consortium name="WormBaseParasite"/>
        </authorList>
    </citation>
    <scope>IDENTIFICATION</scope>
    <source>
        <strain evidence="13">MHco3</strain>
    </source>
</reference>
<keyword evidence="12" id="KW-1185">Reference proteome</keyword>
<keyword evidence="7" id="KW-0406">Ion transport</keyword>
<keyword evidence="5" id="KW-0864">Zinc transport</keyword>
<comment type="subcellular location">
    <subcellularLocation>
        <location evidence="1">Membrane</location>
        <topology evidence="1">Multi-pass membrane protein</topology>
    </subcellularLocation>
</comment>
<comment type="similarity">
    <text evidence="2">Belongs to the cation diffusion facilitator (CDF) transporter (TC 2.A.4) family. SLC30A subfamily.</text>
</comment>
<proteinExistence type="inferred from homology"/>
<protein>
    <submittedName>
        <fullName evidence="13">Zinc transporter 2</fullName>
    </submittedName>
</protein>
<feature type="transmembrane region" description="Helical" evidence="9">
    <location>
        <begin position="45"/>
        <end position="67"/>
    </location>
</feature>
<feature type="domain" description="Cation efflux protein cytoplasmic" evidence="11">
    <location>
        <begin position="277"/>
        <end position="350"/>
    </location>
</feature>
<dbReference type="InterPro" id="IPR036837">
    <property type="entry name" value="Cation_efflux_CTD_sf"/>
</dbReference>
<evidence type="ECO:0000256" key="4">
    <source>
        <dbReference type="ARBA" id="ARBA00022692"/>
    </source>
</evidence>
<dbReference type="GO" id="GO:0010043">
    <property type="term" value="P:response to zinc ion"/>
    <property type="evidence" value="ECO:0007669"/>
    <property type="project" value="TreeGrafter"/>
</dbReference>
<evidence type="ECO:0000256" key="1">
    <source>
        <dbReference type="ARBA" id="ARBA00004141"/>
    </source>
</evidence>
<sequence>MSETTALNKNKNVGYNSMQDDNIQFHCHDEPSNDNSRKSAEAKRILWISLGICLFFMICEVVGGVWAKSLAIVTDAAHLLTDFASMLISLFSVYIASKPPSQRMSFGFHRAEVLGAFFSVFLIWIVTGVLVVLAILRILNADYEIDATIMAITAGIGVFVNLIMGALLFFGGHAHSHGGGGHSHGGSVVPTDNYESFPETSGKHSGSPNINVRAAFIHVLGDLVQSVGVLVAALIIFFNESWAIVDPICTLLFSVIVLCTTIYILRDALVVLLEGRPSNIDFSRVFSSLEKIEGVKKVHDLRIWALTMDKVAVSVHLEVAQPQNAQSVLRDTRTMLNRVYGVHESTIQIEGFIAEKDCDRCDIPK</sequence>
<evidence type="ECO:0000256" key="9">
    <source>
        <dbReference type="SAM" id="Phobius"/>
    </source>
</evidence>
<evidence type="ECO:0000256" key="6">
    <source>
        <dbReference type="ARBA" id="ARBA00022989"/>
    </source>
</evidence>
<dbReference type="InterPro" id="IPR027469">
    <property type="entry name" value="Cation_efflux_TMD_sf"/>
</dbReference>
<dbReference type="FunFam" id="1.20.1510.10:FF:000027">
    <property type="entry name" value="Zinc transporter ttm-1"/>
    <property type="match status" value="1"/>
</dbReference>
<dbReference type="Proteomes" id="UP000025227">
    <property type="component" value="Unplaced"/>
</dbReference>